<evidence type="ECO:0000313" key="2">
    <source>
        <dbReference type="EMBL" id="KAJ7686408.1"/>
    </source>
</evidence>
<dbReference type="Proteomes" id="UP001221757">
    <property type="component" value="Unassembled WGS sequence"/>
</dbReference>
<protein>
    <submittedName>
        <fullName evidence="2">Uncharacterized protein</fullName>
    </submittedName>
</protein>
<feature type="region of interest" description="Disordered" evidence="1">
    <location>
        <begin position="59"/>
        <end position="88"/>
    </location>
</feature>
<sequence length="227" mass="23623">MAGSEVAPEVEGPAGDGEFAAVVKHCTRYGGKVGVKRQGTQGSASTGAHLLSESIGIGTANSEKKPSRSRVPGTSLVENQEKGSTERYGNRLTGTVSYGYGQQPYGRLIRGYLICLLAGLVARSILDGLGWFKAPSWAWFESAAYALSNGSPPEEIHPELICDGAPVMRQRRRRTSADDSGIGLHAVPVAPVLRGPATGMPSRSVGSLAAFLTAVSVDGSTGPEKAP</sequence>
<organism evidence="2 3">
    <name type="scientific">Mycena rosella</name>
    <name type="common">Pink bonnet</name>
    <name type="synonym">Agaricus rosellus</name>
    <dbReference type="NCBI Taxonomy" id="1033263"/>
    <lineage>
        <taxon>Eukaryota</taxon>
        <taxon>Fungi</taxon>
        <taxon>Dikarya</taxon>
        <taxon>Basidiomycota</taxon>
        <taxon>Agaricomycotina</taxon>
        <taxon>Agaricomycetes</taxon>
        <taxon>Agaricomycetidae</taxon>
        <taxon>Agaricales</taxon>
        <taxon>Marasmiineae</taxon>
        <taxon>Mycenaceae</taxon>
        <taxon>Mycena</taxon>
    </lineage>
</organism>
<keyword evidence="3" id="KW-1185">Reference proteome</keyword>
<evidence type="ECO:0000313" key="3">
    <source>
        <dbReference type="Proteomes" id="UP001221757"/>
    </source>
</evidence>
<accession>A0AAD7D9K5</accession>
<evidence type="ECO:0000256" key="1">
    <source>
        <dbReference type="SAM" id="MobiDB-lite"/>
    </source>
</evidence>
<dbReference type="AlphaFoldDB" id="A0AAD7D9K5"/>
<comment type="caution">
    <text evidence="2">The sequence shown here is derived from an EMBL/GenBank/DDBJ whole genome shotgun (WGS) entry which is preliminary data.</text>
</comment>
<proteinExistence type="predicted"/>
<gene>
    <name evidence="2" type="ORF">B0H17DRAFT_1304242</name>
</gene>
<name>A0AAD7D9K5_MYCRO</name>
<feature type="compositionally biased region" description="Basic and acidic residues" evidence="1">
    <location>
        <begin position="79"/>
        <end position="88"/>
    </location>
</feature>
<dbReference type="EMBL" id="JARKIE010000096">
    <property type="protein sequence ID" value="KAJ7686408.1"/>
    <property type="molecule type" value="Genomic_DNA"/>
</dbReference>
<reference evidence="2" key="1">
    <citation type="submission" date="2023-03" db="EMBL/GenBank/DDBJ databases">
        <title>Massive genome expansion in bonnet fungi (Mycena s.s.) driven by repeated elements and novel gene families across ecological guilds.</title>
        <authorList>
            <consortium name="Lawrence Berkeley National Laboratory"/>
            <person name="Harder C.B."/>
            <person name="Miyauchi S."/>
            <person name="Viragh M."/>
            <person name="Kuo A."/>
            <person name="Thoen E."/>
            <person name="Andreopoulos B."/>
            <person name="Lu D."/>
            <person name="Skrede I."/>
            <person name="Drula E."/>
            <person name="Henrissat B."/>
            <person name="Morin E."/>
            <person name="Kohler A."/>
            <person name="Barry K."/>
            <person name="LaButti K."/>
            <person name="Morin E."/>
            <person name="Salamov A."/>
            <person name="Lipzen A."/>
            <person name="Mereny Z."/>
            <person name="Hegedus B."/>
            <person name="Baldrian P."/>
            <person name="Stursova M."/>
            <person name="Weitz H."/>
            <person name="Taylor A."/>
            <person name="Grigoriev I.V."/>
            <person name="Nagy L.G."/>
            <person name="Martin F."/>
            <person name="Kauserud H."/>
        </authorList>
    </citation>
    <scope>NUCLEOTIDE SEQUENCE</scope>
    <source>
        <strain evidence="2">CBHHK067</strain>
    </source>
</reference>